<keyword evidence="8" id="KW-1185">Reference proteome</keyword>
<evidence type="ECO:0000256" key="4">
    <source>
        <dbReference type="ARBA" id="ARBA00022989"/>
    </source>
</evidence>
<gene>
    <name evidence="7" type="ORF">WJX73_003583</name>
</gene>
<comment type="subcellular location">
    <subcellularLocation>
        <location evidence="1">Membrane</location>
        <topology evidence="1">Multi-pass membrane protein</topology>
    </subcellularLocation>
</comment>
<reference evidence="7 8" key="1">
    <citation type="journal article" date="2024" name="Nat. Commun.">
        <title>Phylogenomics reveals the evolutionary origins of lichenization in chlorophyte algae.</title>
        <authorList>
            <person name="Puginier C."/>
            <person name="Libourel C."/>
            <person name="Otte J."/>
            <person name="Skaloud P."/>
            <person name="Haon M."/>
            <person name="Grisel S."/>
            <person name="Petersen M."/>
            <person name="Berrin J.G."/>
            <person name="Delaux P.M."/>
            <person name="Dal Grande F."/>
            <person name="Keller J."/>
        </authorList>
    </citation>
    <scope>NUCLEOTIDE SEQUENCE [LARGE SCALE GENOMIC DNA]</scope>
    <source>
        <strain evidence="7 8">SAG 2036</strain>
    </source>
</reference>
<dbReference type="InterPro" id="IPR005344">
    <property type="entry name" value="TMEM33/Pom33"/>
</dbReference>
<keyword evidence="5" id="KW-0472">Membrane</keyword>
<keyword evidence="3" id="KW-0812">Transmembrane</keyword>
<dbReference type="AlphaFoldDB" id="A0AAW1PIS7"/>
<comment type="similarity">
    <text evidence="2">Belongs to the PER33/POM33 family.</text>
</comment>
<dbReference type="GO" id="GO:0016020">
    <property type="term" value="C:membrane"/>
    <property type="evidence" value="ECO:0007669"/>
    <property type="project" value="UniProtKB-SubCell"/>
</dbReference>
<dbReference type="InterPro" id="IPR051645">
    <property type="entry name" value="PER33/POM33_regulator"/>
</dbReference>
<evidence type="ECO:0000256" key="1">
    <source>
        <dbReference type="ARBA" id="ARBA00004141"/>
    </source>
</evidence>
<dbReference type="GO" id="GO:0005783">
    <property type="term" value="C:endoplasmic reticulum"/>
    <property type="evidence" value="ECO:0007669"/>
    <property type="project" value="TreeGrafter"/>
</dbReference>
<dbReference type="Proteomes" id="UP001465755">
    <property type="component" value="Unassembled WGS sequence"/>
</dbReference>
<feature type="region of interest" description="Disordered" evidence="6">
    <location>
        <begin position="51"/>
        <end position="95"/>
    </location>
</feature>
<dbReference type="EMBL" id="JALJOQ010000016">
    <property type="protein sequence ID" value="KAK9809760.1"/>
    <property type="molecule type" value="Genomic_DNA"/>
</dbReference>
<protein>
    <recommendedName>
        <fullName evidence="9">Glycerophosphocholine acyltransferase 1</fullName>
    </recommendedName>
</protein>
<evidence type="ECO:0000256" key="6">
    <source>
        <dbReference type="SAM" id="MobiDB-lite"/>
    </source>
</evidence>
<dbReference type="PANTHER" id="PTHR12703">
    <property type="entry name" value="TRANSMEMBRANE PROTEIN 33"/>
    <property type="match status" value="1"/>
</dbReference>
<dbReference type="PANTHER" id="PTHR12703:SF4">
    <property type="entry name" value="TRANSMEMBRANE PROTEIN 33"/>
    <property type="match status" value="1"/>
</dbReference>
<sequence>MDSLQRFREFDFENHAGWRSYRAKLEIPAGTQVDQTLQKLKARWYQREIDPDFDPASVQGSQAPSAEKGPGSQPESQAAAGSKDTGSNSTHSRLRKLKPRPQEALFVMHLALILLAVLHLQPLSRRWSQRAWLYFLQTSALSSFYRVYLKHGLPKLRPFPAALKQWAQPVTTSHDFQYTMLSLLFIGSKPIALVLMPPTVLALYHVSAYLSQVDSIRTSWPWRKYGARMHAWMAANQRQALLYNACAEIGTAFVSVLALLSPPRNFLVPFFVFNFLRMRYWSPESASYHRQAWSMVNQRAGFILQYVPILQRPVDWVQNWFLSAPGQS</sequence>
<name>A0AAW1PIS7_9CHLO</name>
<evidence type="ECO:0000313" key="8">
    <source>
        <dbReference type="Proteomes" id="UP001465755"/>
    </source>
</evidence>
<evidence type="ECO:0008006" key="9">
    <source>
        <dbReference type="Google" id="ProtNLM"/>
    </source>
</evidence>
<evidence type="ECO:0000313" key="7">
    <source>
        <dbReference type="EMBL" id="KAK9809760.1"/>
    </source>
</evidence>
<evidence type="ECO:0000256" key="3">
    <source>
        <dbReference type="ARBA" id="ARBA00022692"/>
    </source>
</evidence>
<dbReference type="GO" id="GO:0061024">
    <property type="term" value="P:membrane organization"/>
    <property type="evidence" value="ECO:0007669"/>
    <property type="project" value="TreeGrafter"/>
</dbReference>
<organism evidence="7 8">
    <name type="scientific">Symbiochloris irregularis</name>
    <dbReference type="NCBI Taxonomy" id="706552"/>
    <lineage>
        <taxon>Eukaryota</taxon>
        <taxon>Viridiplantae</taxon>
        <taxon>Chlorophyta</taxon>
        <taxon>core chlorophytes</taxon>
        <taxon>Trebouxiophyceae</taxon>
        <taxon>Trebouxiales</taxon>
        <taxon>Trebouxiaceae</taxon>
        <taxon>Symbiochloris</taxon>
    </lineage>
</organism>
<dbReference type="GO" id="GO:0071786">
    <property type="term" value="P:endoplasmic reticulum tubular network organization"/>
    <property type="evidence" value="ECO:0007669"/>
    <property type="project" value="TreeGrafter"/>
</dbReference>
<dbReference type="Pfam" id="PF03661">
    <property type="entry name" value="TMEM33_Pom33"/>
    <property type="match status" value="1"/>
</dbReference>
<comment type="caution">
    <text evidence="7">The sequence shown here is derived from an EMBL/GenBank/DDBJ whole genome shotgun (WGS) entry which is preliminary data.</text>
</comment>
<keyword evidence="4" id="KW-1133">Transmembrane helix</keyword>
<evidence type="ECO:0000256" key="2">
    <source>
        <dbReference type="ARBA" id="ARBA00007322"/>
    </source>
</evidence>
<evidence type="ECO:0000256" key="5">
    <source>
        <dbReference type="ARBA" id="ARBA00023136"/>
    </source>
</evidence>
<accession>A0AAW1PIS7</accession>
<proteinExistence type="inferred from homology"/>